<reference evidence="2" key="1">
    <citation type="submission" date="2024-06" db="EMBL/GenBank/DDBJ databases">
        <title>Methylostella associata gen. nov., sp. nov., a novel Ancalomicrobiaceae-affiliated facultatively methylotrophic bacteria that feed on methanotrophs of the genus Methylococcus.</title>
        <authorList>
            <person name="Saltykova V."/>
            <person name="Danilova O.V."/>
            <person name="Oshkin I.Y."/>
            <person name="Belova S.E."/>
            <person name="Pimenov N.V."/>
            <person name="Dedysh S.N."/>
        </authorList>
    </citation>
    <scope>NUCLEOTIDE SEQUENCE</scope>
    <source>
        <strain evidence="2">S20</strain>
    </source>
</reference>
<dbReference type="AlphaFoldDB" id="A0AAU7X8P4"/>
<feature type="domain" description="Pilus formation protein N-terminal" evidence="1">
    <location>
        <begin position="127"/>
        <end position="196"/>
    </location>
</feature>
<protein>
    <submittedName>
        <fullName evidence="2">Pilus assembly protein N-terminal domain-containing protein</fullName>
    </submittedName>
</protein>
<dbReference type="EMBL" id="CP158568">
    <property type="protein sequence ID" value="XBY43463.1"/>
    <property type="molecule type" value="Genomic_DNA"/>
</dbReference>
<organism evidence="2">
    <name type="scientific">Methyloraptor flagellatus</name>
    <dbReference type="NCBI Taxonomy" id="3162530"/>
    <lineage>
        <taxon>Bacteria</taxon>
        <taxon>Pseudomonadati</taxon>
        <taxon>Pseudomonadota</taxon>
        <taxon>Alphaproteobacteria</taxon>
        <taxon>Hyphomicrobiales</taxon>
        <taxon>Ancalomicrobiaceae</taxon>
        <taxon>Methyloraptor</taxon>
    </lineage>
</organism>
<dbReference type="InterPro" id="IPR032789">
    <property type="entry name" value="T2SS-T3SS_pil_N"/>
</dbReference>
<dbReference type="KEGG" id="mflg:ABS361_15385"/>
<dbReference type="RefSeq" id="WP_407048564.1">
    <property type="nucleotide sequence ID" value="NZ_CP158568.1"/>
</dbReference>
<evidence type="ECO:0000313" key="2">
    <source>
        <dbReference type="EMBL" id="XBY43463.1"/>
    </source>
</evidence>
<sequence length="258" mass="27898">MSPRNFRYIDIELHGNFRIATRDDGHFPVEAPRSLRLSRKPFRFAKAEIRRSTIRARRFGPKLLGAGRSPRRPAGKGAVGAERGVRQSFTKIDENLSVSSIGSRAMKRTFAALAFLILSAVPAAQAKEPINVVMDRAKVMRIAGQAATVIIGNPGIADATMHDRQTIVITGRAVGMTNLVILDPKGEPIADEVVSVEKAQTGLVTIQRAGARASYSCTPHCNAMFEPGDDDTAFTKSMSQIQQRNDFGAKASNGAAPQ</sequence>
<proteinExistence type="predicted"/>
<name>A0AAU7X8P4_9HYPH</name>
<dbReference type="Pfam" id="PF13629">
    <property type="entry name" value="T2SS-T3SS_pil_N"/>
    <property type="match status" value="1"/>
</dbReference>
<gene>
    <name evidence="2" type="ORF">ABS361_15385</name>
</gene>
<accession>A0AAU7X8P4</accession>
<evidence type="ECO:0000259" key="1">
    <source>
        <dbReference type="Pfam" id="PF13629"/>
    </source>
</evidence>